<organism evidence="5 6">
    <name type="scientific">Roseibium hamelinense</name>
    <dbReference type="NCBI Taxonomy" id="150831"/>
    <lineage>
        <taxon>Bacteria</taxon>
        <taxon>Pseudomonadati</taxon>
        <taxon>Pseudomonadota</taxon>
        <taxon>Alphaproteobacteria</taxon>
        <taxon>Hyphomicrobiales</taxon>
        <taxon>Stappiaceae</taxon>
        <taxon>Roseibium</taxon>
    </lineage>
</organism>
<dbReference type="Proteomes" id="UP000320593">
    <property type="component" value="Unassembled WGS sequence"/>
</dbReference>
<dbReference type="EMBL" id="VLLF01000001">
    <property type="protein sequence ID" value="TWI92907.1"/>
    <property type="molecule type" value="Genomic_DNA"/>
</dbReference>
<evidence type="ECO:0000256" key="3">
    <source>
        <dbReference type="ARBA" id="ARBA00022795"/>
    </source>
</evidence>
<gene>
    <name evidence="5" type="ORF">JM93_00459</name>
</gene>
<evidence type="ECO:0000256" key="2">
    <source>
        <dbReference type="ARBA" id="ARBA00016013"/>
    </source>
</evidence>
<proteinExistence type="inferred from homology"/>
<evidence type="ECO:0000313" key="6">
    <source>
        <dbReference type="Proteomes" id="UP000320593"/>
    </source>
</evidence>
<evidence type="ECO:0000256" key="4">
    <source>
        <dbReference type="ARBA" id="ARBA00024746"/>
    </source>
</evidence>
<keyword evidence="5" id="KW-0966">Cell projection</keyword>
<evidence type="ECO:0000256" key="1">
    <source>
        <dbReference type="ARBA" id="ARBA00010577"/>
    </source>
</evidence>
<name>A0A562TGZ1_9HYPH</name>
<accession>A0A562TGZ1</accession>
<keyword evidence="5" id="KW-0282">Flagellum</keyword>
<keyword evidence="5" id="KW-0969">Cilium</keyword>
<dbReference type="Pfam" id="PF03963">
    <property type="entry name" value="FlgD"/>
    <property type="match status" value="1"/>
</dbReference>
<dbReference type="RefSeq" id="WP_145340431.1">
    <property type="nucleotide sequence ID" value="NZ_SMLY01000087.1"/>
</dbReference>
<dbReference type="AlphaFoldDB" id="A0A562TGZ1"/>
<dbReference type="GO" id="GO:0044781">
    <property type="term" value="P:bacterial-type flagellum organization"/>
    <property type="evidence" value="ECO:0007669"/>
    <property type="project" value="UniProtKB-KW"/>
</dbReference>
<dbReference type="OrthoDB" id="9785233at2"/>
<reference evidence="5 6" key="1">
    <citation type="submission" date="2019-07" db="EMBL/GenBank/DDBJ databases">
        <title>Genomic Encyclopedia of Archaeal and Bacterial Type Strains, Phase II (KMG-II): from individual species to whole genera.</title>
        <authorList>
            <person name="Goeker M."/>
        </authorList>
    </citation>
    <scope>NUCLEOTIDE SEQUENCE [LARGE SCALE GENOMIC DNA]</scope>
    <source>
        <strain evidence="5 6">ATCC BAA-252</strain>
    </source>
</reference>
<keyword evidence="6" id="KW-1185">Reference proteome</keyword>
<dbReference type="InterPro" id="IPR005648">
    <property type="entry name" value="FlgD"/>
</dbReference>
<comment type="function">
    <text evidence="4">Required for flagellar hook formation. May act as a scaffolding protein.</text>
</comment>
<comment type="similarity">
    <text evidence="1">Belongs to the FlgD family.</text>
</comment>
<protein>
    <recommendedName>
        <fullName evidence="2">Basal-body rod modification protein FlgD</fullName>
    </recommendedName>
</protein>
<dbReference type="NCBIfam" id="NF004670">
    <property type="entry name" value="PRK06009.1"/>
    <property type="match status" value="1"/>
</dbReference>
<comment type="caution">
    <text evidence="5">The sequence shown here is derived from an EMBL/GenBank/DDBJ whole genome shotgun (WGS) entry which is preliminary data.</text>
</comment>
<sequence length="135" mass="14263">MDIPTATAVNVNNPQALSKADKAKESLTVDYDAFLTLMMAQMQNQDPTNPMDPSEQLSQLASFSQVEQAIETNAKLETLLSNMAFGQVDDLIGRTVTDPSGVSGTVTSVEVYSDGTLLGLDNGKGILLGPGVKIT</sequence>
<keyword evidence="3" id="KW-1005">Bacterial flagellum biogenesis</keyword>
<evidence type="ECO:0000313" key="5">
    <source>
        <dbReference type="EMBL" id="TWI92907.1"/>
    </source>
</evidence>